<proteinExistence type="predicted"/>
<organism evidence="1 2">
    <name type="scientific">Amycolatopsis lexingtonensis</name>
    <dbReference type="NCBI Taxonomy" id="218822"/>
    <lineage>
        <taxon>Bacteria</taxon>
        <taxon>Bacillati</taxon>
        <taxon>Actinomycetota</taxon>
        <taxon>Actinomycetes</taxon>
        <taxon>Pseudonocardiales</taxon>
        <taxon>Pseudonocardiaceae</taxon>
        <taxon>Amycolatopsis</taxon>
    </lineage>
</organism>
<dbReference type="Proteomes" id="UP000631670">
    <property type="component" value="Unassembled WGS sequence"/>
</dbReference>
<reference evidence="1 2" key="1">
    <citation type="submission" date="2020-10" db="EMBL/GenBank/DDBJ databases">
        <title>Sequencing the genomes of 1000 actinobacteria strains.</title>
        <authorList>
            <person name="Klenk H.-P."/>
        </authorList>
    </citation>
    <scope>NUCLEOTIDE SEQUENCE [LARGE SCALE GENOMIC DNA]</scope>
    <source>
        <strain evidence="1 2">DSM 44653</strain>
    </source>
</reference>
<keyword evidence="2" id="KW-1185">Reference proteome</keyword>
<comment type="caution">
    <text evidence="1">The sequence shown here is derived from an EMBL/GenBank/DDBJ whole genome shotgun (WGS) entry which is preliminary data.</text>
</comment>
<gene>
    <name evidence="1" type="ORF">H4696_008767</name>
</gene>
<evidence type="ECO:0000313" key="1">
    <source>
        <dbReference type="EMBL" id="MBE1501667.1"/>
    </source>
</evidence>
<sequence>MIPVRGAGRGGTVDLSAADVVGELKILRKGRAIFTTPLGDRVGPALRTTCGILEDDDTVEMRRKLTNRLRPLVETLPEDLKIALLAAFALDEAARKPFYQERVHWAAATLDRDDRTVRRRIDDGIEQIAAMAVAAARPHSPSPYPSRSWHTEELRVSLALDQPVAEVFEIRRVVADADEISELDLALTLTTTANSGASVSASDLEVDVFHGGVLTKREMESSDRVGLALRLPAPLRRGQRHEIALRFRARLREPHYVCVPRHPCELFDLHVRFRDQVPERIVMLEKAFQNDTRDRFPRGTPLLADDAGEVHVQFRHLAPGFAYGIRWQPGAEPGRE</sequence>
<protein>
    <submittedName>
        <fullName evidence="1">Uncharacterized protein</fullName>
    </submittedName>
</protein>
<accession>A0ABR9IFB6</accession>
<name>A0ABR9IFB6_9PSEU</name>
<dbReference type="EMBL" id="JADBEG010000001">
    <property type="protein sequence ID" value="MBE1501667.1"/>
    <property type="molecule type" value="Genomic_DNA"/>
</dbReference>
<evidence type="ECO:0000313" key="2">
    <source>
        <dbReference type="Proteomes" id="UP000631670"/>
    </source>
</evidence>